<proteinExistence type="predicted"/>
<sequence>MEPIDVGLTNSSKFLAFPTVIKERCVIQFKIHCNSHKFNPSYTFTLYEYNTFGEPTKRLRMSGTYQRGYTIGFDMIKDYFTKDDRRYALILTIYDSNNNEIEEVVYIESRYKREIQQNKRRKIEQRRVSKRSGRRGSRR</sequence>
<feature type="region of interest" description="Disordered" evidence="1">
    <location>
        <begin position="118"/>
        <end position="139"/>
    </location>
</feature>
<name>A0A0F9GTJ5_9ZZZZ</name>
<dbReference type="AlphaFoldDB" id="A0A0F9GTJ5"/>
<accession>A0A0F9GTJ5</accession>
<gene>
    <name evidence="2" type="ORF">LCGC14_2082240</name>
</gene>
<protein>
    <submittedName>
        <fullName evidence="2">Uncharacterized protein</fullName>
    </submittedName>
</protein>
<reference evidence="2" key="1">
    <citation type="journal article" date="2015" name="Nature">
        <title>Complex archaea that bridge the gap between prokaryotes and eukaryotes.</title>
        <authorList>
            <person name="Spang A."/>
            <person name="Saw J.H."/>
            <person name="Jorgensen S.L."/>
            <person name="Zaremba-Niedzwiedzka K."/>
            <person name="Martijn J."/>
            <person name="Lind A.E."/>
            <person name="van Eijk R."/>
            <person name="Schleper C."/>
            <person name="Guy L."/>
            <person name="Ettema T.J."/>
        </authorList>
    </citation>
    <scope>NUCLEOTIDE SEQUENCE</scope>
</reference>
<organism evidence="2">
    <name type="scientific">marine sediment metagenome</name>
    <dbReference type="NCBI Taxonomy" id="412755"/>
    <lineage>
        <taxon>unclassified sequences</taxon>
        <taxon>metagenomes</taxon>
        <taxon>ecological metagenomes</taxon>
    </lineage>
</organism>
<evidence type="ECO:0000313" key="2">
    <source>
        <dbReference type="EMBL" id="KKL72705.1"/>
    </source>
</evidence>
<comment type="caution">
    <text evidence="2">The sequence shown here is derived from an EMBL/GenBank/DDBJ whole genome shotgun (WGS) entry which is preliminary data.</text>
</comment>
<evidence type="ECO:0000256" key="1">
    <source>
        <dbReference type="SAM" id="MobiDB-lite"/>
    </source>
</evidence>
<dbReference type="EMBL" id="LAZR01025190">
    <property type="protein sequence ID" value="KKL72705.1"/>
    <property type="molecule type" value="Genomic_DNA"/>
</dbReference>